<organism evidence="1 2">
    <name type="scientific">Marinobacterium iners DSM 11526</name>
    <dbReference type="NCBI Taxonomy" id="1122198"/>
    <lineage>
        <taxon>Bacteria</taxon>
        <taxon>Pseudomonadati</taxon>
        <taxon>Pseudomonadota</taxon>
        <taxon>Gammaproteobacteria</taxon>
        <taxon>Oceanospirillales</taxon>
        <taxon>Oceanospirillaceae</taxon>
        <taxon>Marinobacterium</taxon>
    </lineage>
</organism>
<dbReference type="AlphaFoldDB" id="A0A1H4GWG6"/>
<accession>A0A1H4GWG6</accession>
<evidence type="ECO:0000313" key="2">
    <source>
        <dbReference type="Proteomes" id="UP000242469"/>
    </source>
</evidence>
<sequence>MISHYITDGAPQRFTPSNNIGPMNALIKLQRLMAKNGHTWRKARLTFKSQGGVKVEPLE</sequence>
<protein>
    <submittedName>
        <fullName evidence="1">Uncharacterized protein</fullName>
    </submittedName>
</protein>
<dbReference type="EMBL" id="FNRJ01000021">
    <property type="protein sequence ID" value="SEB13875.1"/>
    <property type="molecule type" value="Genomic_DNA"/>
</dbReference>
<proteinExistence type="predicted"/>
<dbReference type="Proteomes" id="UP000242469">
    <property type="component" value="Unassembled WGS sequence"/>
</dbReference>
<dbReference type="STRING" id="1122198.SAMN02745729_12149"/>
<name>A0A1H4GWG6_9GAMM</name>
<dbReference type="RefSeq" id="WP_091827891.1">
    <property type="nucleotide sequence ID" value="NZ_FNRJ01000021.1"/>
</dbReference>
<evidence type="ECO:0000313" key="1">
    <source>
        <dbReference type="EMBL" id="SEB13875.1"/>
    </source>
</evidence>
<keyword evidence="2" id="KW-1185">Reference proteome</keyword>
<gene>
    <name evidence="1" type="ORF">SAMN02745729_12149</name>
</gene>
<reference evidence="2" key="1">
    <citation type="submission" date="2016-10" db="EMBL/GenBank/DDBJ databases">
        <authorList>
            <person name="Varghese N."/>
            <person name="Submissions S."/>
        </authorList>
    </citation>
    <scope>NUCLEOTIDE SEQUENCE [LARGE SCALE GENOMIC DNA]</scope>
    <source>
        <strain evidence="2">DSM 11526</strain>
    </source>
</reference>